<dbReference type="OrthoDB" id="9996127at2759"/>
<protein>
    <submittedName>
        <fullName evidence="1">Uncharacterized protein</fullName>
    </submittedName>
</protein>
<organism evidence="1 2">
    <name type="scientific">Plenodomus tracheiphilus IPT5</name>
    <dbReference type="NCBI Taxonomy" id="1408161"/>
    <lineage>
        <taxon>Eukaryota</taxon>
        <taxon>Fungi</taxon>
        <taxon>Dikarya</taxon>
        <taxon>Ascomycota</taxon>
        <taxon>Pezizomycotina</taxon>
        <taxon>Dothideomycetes</taxon>
        <taxon>Pleosporomycetidae</taxon>
        <taxon>Pleosporales</taxon>
        <taxon>Pleosporineae</taxon>
        <taxon>Leptosphaeriaceae</taxon>
        <taxon>Plenodomus</taxon>
    </lineage>
</organism>
<dbReference type="EMBL" id="MU006367">
    <property type="protein sequence ID" value="KAF2844692.1"/>
    <property type="molecule type" value="Genomic_DNA"/>
</dbReference>
<reference evidence="1" key="1">
    <citation type="submission" date="2020-01" db="EMBL/GenBank/DDBJ databases">
        <authorList>
            <consortium name="DOE Joint Genome Institute"/>
            <person name="Haridas S."/>
            <person name="Albert R."/>
            <person name="Binder M."/>
            <person name="Bloem J."/>
            <person name="Labutti K."/>
            <person name="Salamov A."/>
            <person name="Andreopoulos B."/>
            <person name="Baker S.E."/>
            <person name="Barry K."/>
            <person name="Bills G."/>
            <person name="Bluhm B.H."/>
            <person name="Cannon C."/>
            <person name="Castanera R."/>
            <person name="Culley D.E."/>
            <person name="Daum C."/>
            <person name="Ezra D."/>
            <person name="Gonzalez J.B."/>
            <person name="Henrissat B."/>
            <person name="Kuo A."/>
            <person name="Liang C."/>
            <person name="Lipzen A."/>
            <person name="Lutzoni F."/>
            <person name="Magnuson J."/>
            <person name="Mondo S."/>
            <person name="Nolan M."/>
            <person name="Ohm R."/>
            <person name="Pangilinan J."/>
            <person name="Park H.-J."/>
            <person name="Ramirez L."/>
            <person name="Alfaro M."/>
            <person name="Sun H."/>
            <person name="Tritt A."/>
            <person name="Yoshinaga Y."/>
            <person name="Zwiers L.-H."/>
            <person name="Turgeon B.G."/>
            <person name="Goodwin S.B."/>
            <person name="Spatafora J.W."/>
            <person name="Crous P.W."/>
            <person name="Grigoriev I.V."/>
        </authorList>
    </citation>
    <scope>NUCLEOTIDE SEQUENCE</scope>
    <source>
        <strain evidence="1">IPT5</strain>
    </source>
</reference>
<sequence length="76" mass="8822">GSSKLDSKYTKPFHDLKPIIISLKPGIYQNLSRWTGIALKSPSCQDFGFNNLRFFVYTKSDNQLRRRWLMASSHTN</sequence>
<dbReference type="Proteomes" id="UP000799423">
    <property type="component" value="Unassembled WGS sequence"/>
</dbReference>
<name>A0A6A7ANK4_9PLEO</name>
<proteinExistence type="predicted"/>
<dbReference type="AlphaFoldDB" id="A0A6A7ANK4"/>
<feature type="non-terminal residue" evidence="1">
    <location>
        <position position="1"/>
    </location>
</feature>
<keyword evidence="2" id="KW-1185">Reference proteome</keyword>
<accession>A0A6A7ANK4</accession>
<evidence type="ECO:0000313" key="2">
    <source>
        <dbReference type="Proteomes" id="UP000799423"/>
    </source>
</evidence>
<evidence type="ECO:0000313" key="1">
    <source>
        <dbReference type="EMBL" id="KAF2844692.1"/>
    </source>
</evidence>
<gene>
    <name evidence="1" type="ORF">T440DRAFT_409666</name>
</gene>